<dbReference type="GO" id="GO:0006281">
    <property type="term" value="P:DNA repair"/>
    <property type="evidence" value="ECO:0007669"/>
    <property type="project" value="InterPro"/>
</dbReference>
<dbReference type="PROSITE" id="PS50967">
    <property type="entry name" value="HRDC"/>
    <property type="match status" value="1"/>
</dbReference>
<dbReference type="InterPro" id="IPR002121">
    <property type="entry name" value="HRDC_dom"/>
</dbReference>
<gene>
    <name evidence="2" type="ORF">A5CPEGH6_22760</name>
</gene>
<keyword evidence="2" id="KW-0378">Hydrolase</keyword>
<dbReference type="GO" id="GO:0000166">
    <property type="term" value="F:nucleotide binding"/>
    <property type="evidence" value="ECO:0007669"/>
    <property type="project" value="InterPro"/>
</dbReference>
<evidence type="ECO:0000259" key="1">
    <source>
        <dbReference type="PROSITE" id="PS50967"/>
    </source>
</evidence>
<feature type="domain" description="HRDC" evidence="1">
    <location>
        <begin position="625"/>
        <end position="705"/>
    </location>
</feature>
<proteinExistence type="predicted"/>
<dbReference type="InterPro" id="IPR051055">
    <property type="entry name" value="PIF1_helicase"/>
</dbReference>
<dbReference type="InterPro" id="IPR027785">
    <property type="entry name" value="UvrD-like_helicase_C"/>
</dbReference>
<organism evidence="2 3">
    <name type="scientific">Alistipes dispar</name>
    <dbReference type="NCBI Taxonomy" id="2585119"/>
    <lineage>
        <taxon>Bacteria</taxon>
        <taxon>Pseudomonadati</taxon>
        <taxon>Bacteroidota</taxon>
        <taxon>Bacteroidia</taxon>
        <taxon>Bacteroidales</taxon>
        <taxon>Rikenellaceae</taxon>
        <taxon>Alistipes</taxon>
    </lineage>
</organism>
<dbReference type="SMART" id="SM00382">
    <property type="entry name" value="AAA"/>
    <property type="match status" value="1"/>
</dbReference>
<dbReference type="Proteomes" id="UP000319374">
    <property type="component" value="Chromosome"/>
</dbReference>
<dbReference type="AlphaFoldDB" id="A0A4Y1X5P5"/>
<dbReference type="SUPFAM" id="SSF52540">
    <property type="entry name" value="P-loop containing nucleoside triphosphate hydrolases"/>
    <property type="match status" value="2"/>
</dbReference>
<dbReference type="GO" id="GO:0003676">
    <property type="term" value="F:nucleic acid binding"/>
    <property type="evidence" value="ECO:0007669"/>
    <property type="project" value="InterPro"/>
</dbReference>
<evidence type="ECO:0000313" key="3">
    <source>
        <dbReference type="Proteomes" id="UP000319374"/>
    </source>
</evidence>
<dbReference type="SMART" id="SM00341">
    <property type="entry name" value="HRDC"/>
    <property type="match status" value="1"/>
</dbReference>
<dbReference type="KEGG" id="ada:A5CPEGH6_22760"/>
<dbReference type="InterPro" id="IPR044876">
    <property type="entry name" value="HRDC_dom_sf"/>
</dbReference>
<dbReference type="OrthoDB" id="9763659at2"/>
<keyword evidence="3" id="KW-1185">Reference proteome</keyword>
<keyword evidence="2" id="KW-0067">ATP-binding</keyword>
<name>A0A4Y1X5P5_9BACT</name>
<sequence length="708" mass="79932">MSDNPQMDLARKFLEQTGINVFLTGKAGTGKTTFLRDLRQSSPKRMIVVAPTGVAAINAGGVTIHSFFQLPFGPHLPGVLRTGGEKRMNFSKEKIAVIRSLDLLVIDEISMVRADLLDAMNDVLRRYRDRDKPFGGVQLLMIGDLQQLAPVVKQPEWELLGKYYESPYFFDSAALREAKYITLELKHVYRQSDTGFIDILNRVRENTVTPDILERLNSRYVPGFVPDDKDGYITLTSHNNTARAINERRMAGLDTPPHTFSCDIEGDFPEYLFPTDRELTLKAGAQVMFVKNDPTGLQRYFNGKIGRITRIGESKIEVALDDLAEPVEVEPGEWTNVKYTVDPQTREISETVEGIFRQYPLKAAWAITIHKSQGLTFDRVIIDAAHSFSHGQVYVALSRCRSFEGLVLRTPLQKNAIINDSAVADFNRNMETDRPDETLFAAQRRIYYRSLLTDMFDFTSLKIKIFTVRKAFNEHLAKIYPKSTGMWNAASGRFISEIVAISEKFQYQLDALLTVSSDPETDRQLTDRIVKAQSYFLAKCEEIVMPLMNQSDIVIDNKDIKKKVSEAVGKLQEAFAIKTAVLGMDNSSGFTIRNYLDTRAKAAVKDLAAKRSNNKKAAAEPVSEDIENPELFERLRTWRKRCATRDGVPAYVIMQQIALVTVCRVLPRSEKELSDIKGIGKVFMAKYGPQVLSIVRDWLDGKAEGETD</sequence>
<dbReference type="GO" id="GO:0003678">
    <property type="term" value="F:DNA helicase activity"/>
    <property type="evidence" value="ECO:0007669"/>
    <property type="project" value="InterPro"/>
</dbReference>
<dbReference type="SUPFAM" id="SSF47819">
    <property type="entry name" value="HRDC-like"/>
    <property type="match status" value="1"/>
</dbReference>
<reference evidence="3" key="1">
    <citation type="submission" date="2019-06" db="EMBL/GenBank/DDBJ databases">
        <title>Alistipes onderdonkii subsp. vulgaris subsp. nov., Alistipes dispar sp. nov. and Alistipes communis sp. nov., isolated from human faeces, and creation of Alistipes onderdonkii subsp. onderdonkii subsp. nov.</title>
        <authorList>
            <person name="Sakamoto M."/>
            <person name="Ikeyama N."/>
            <person name="Ogata Y."/>
            <person name="Suda W."/>
            <person name="Iino T."/>
            <person name="Hattori M."/>
            <person name="Ohkuma M."/>
        </authorList>
    </citation>
    <scope>NUCLEOTIDE SEQUENCE [LARGE SCALE GENOMIC DNA]</scope>
    <source>
        <strain evidence="3">5CPEGH6</strain>
    </source>
</reference>
<dbReference type="InterPro" id="IPR010285">
    <property type="entry name" value="DNA_helicase_pif1-like_DEAD"/>
</dbReference>
<dbReference type="GO" id="GO:0000723">
    <property type="term" value="P:telomere maintenance"/>
    <property type="evidence" value="ECO:0007669"/>
    <property type="project" value="InterPro"/>
</dbReference>
<dbReference type="Gene3D" id="3.40.50.300">
    <property type="entry name" value="P-loop containing nucleotide triphosphate hydrolases"/>
    <property type="match status" value="2"/>
</dbReference>
<dbReference type="Gene3D" id="2.30.30.940">
    <property type="match status" value="1"/>
</dbReference>
<dbReference type="Pfam" id="PF00570">
    <property type="entry name" value="HRDC"/>
    <property type="match status" value="1"/>
</dbReference>
<protein>
    <submittedName>
        <fullName evidence="2">Helicase</fullName>
    </submittedName>
</protein>
<dbReference type="EMBL" id="AP019736">
    <property type="protein sequence ID" value="BBL07638.1"/>
    <property type="molecule type" value="Genomic_DNA"/>
</dbReference>
<dbReference type="InterPro" id="IPR010997">
    <property type="entry name" value="HRDC-like_sf"/>
</dbReference>
<dbReference type="InterPro" id="IPR027417">
    <property type="entry name" value="P-loop_NTPase"/>
</dbReference>
<evidence type="ECO:0000313" key="2">
    <source>
        <dbReference type="EMBL" id="BBL07638.1"/>
    </source>
</evidence>
<dbReference type="Gene3D" id="1.10.150.80">
    <property type="entry name" value="HRDC domain"/>
    <property type="match status" value="1"/>
</dbReference>
<accession>A0A4Y1X5P5</accession>
<dbReference type="CDD" id="cd18809">
    <property type="entry name" value="SF1_C_RecD"/>
    <property type="match status" value="1"/>
</dbReference>
<keyword evidence="2" id="KW-0547">Nucleotide-binding</keyword>
<dbReference type="InterPro" id="IPR003593">
    <property type="entry name" value="AAA+_ATPase"/>
</dbReference>
<dbReference type="Pfam" id="PF05970">
    <property type="entry name" value="PIF1"/>
    <property type="match status" value="1"/>
</dbReference>
<dbReference type="RefSeq" id="WP_141429791.1">
    <property type="nucleotide sequence ID" value="NZ_AP019736.1"/>
</dbReference>
<dbReference type="PANTHER" id="PTHR47642">
    <property type="entry name" value="ATP-DEPENDENT DNA HELICASE"/>
    <property type="match status" value="1"/>
</dbReference>
<keyword evidence="2" id="KW-0347">Helicase</keyword>
<dbReference type="FunFam" id="3.40.50.300:FF:001498">
    <property type="entry name" value="ATP-dependent DNA helicase"/>
    <property type="match status" value="1"/>
</dbReference>
<dbReference type="Pfam" id="PF13538">
    <property type="entry name" value="UvrD_C_2"/>
    <property type="match status" value="1"/>
</dbReference>
<dbReference type="GeneID" id="98674261"/>